<gene>
    <name evidence="2" type="ORF">Mal15_01530</name>
</gene>
<dbReference type="AlphaFoldDB" id="A0A5B9MA72"/>
<feature type="region of interest" description="Disordered" evidence="1">
    <location>
        <begin position="52"/>
        <end position="86"/>
    </location>
</feature>
<name>A0A5B9MA72_9BACT</name>
<evidence type="ECO:0000313" key="2">
    <source>
        <dbReference type="EMBL" id="QEF96127.1"/>
    </source>
</evidence>
<evidence type="ECO:0000313" key="3">
    <source>
        <dbReference type="Proteomes" id="UP000321353"/>
    </source>
</evidence>
<reference evidence="2 3" key="1">
    <citation type="submission" date="2019-02" db="EMBL/GenBank/DDBJ databases">
        <title>Planctomycetal bacteria perform biofilm scaping via a novel small molecule.</title>
        <authorList>
            <person name="Jeske O."/>
            <person name="Boedeker C."/>
            <person name="Wiegand S."/>
            <person name="Breitling P."/>
            <person name="Kallscheuer N."/>
            <person name="Jogler M."/>
            <person name="Rohde M."/>
            <person name="Petersen J."/>
            <person name="Medema M.H."/>
            <person name="Surup F."/>
            <person name="Jogler C."/>
        </authorList>
    </citation>
    <scope>NUCLEOTIDE SEQUENCE [LARGE SCALE GENOMIC DNA]</scope>
    <source>
        <strain evidence="2 3">Mal15</strain>
    </source>
</reference>
<dbReference type="Proteomes" id="UP000321353">
    <property type="component" value="Chromosome"/>
</dbReference>
<keyword evidence="3" id="KW-1185">Reference proteome</keyword>
<dbReference type="KEGG" id="smam:Mal15_01530"/>
<dbReference type="EMBL" id="CP036264">
    <property type="protein sequence ID" value="QEF96127.1"/>
    <property type="molecule type" value="Genomic_DNA"/>
</dbReference>
<proteinExistence type="predicted"/>
<evidence type="ECO:0000256" key="1">
    <source>
        <dbReference type="SAM" id="MobiDB-lite"/>
    </source>
</evidence>
<protein>
    <submittedName>
        <fullName evidence="2">Uncharacterized protein</fullName>
    </submittedName>
</protein>
<sequence length="100" mass="10641">MKGMPILWEAISKVTSASTSNLVSFFFAEMNGPLTLWNPAVTSTKKRTSPLVRLASSPAIKPTAPSPPVTGTRLSKEPATTGISSENSKKRLRLIVAVTS</sequence>
<accession>A0A5B9MA72</accession>
<organism evidence="2 3">
    <name type="scientific">Stieleria maiorica</name>
    <dbReference type="NCBI Taxonomy" id="2795974"/>
    <lineage>
        <taxon>Bacteria</taxon>
        <taxon>Pseudomonadati</taxon>
        <taxon>Planctomycetota</taxon>
        <taxon>Planctomycetia</taxon>
        <taxon>Pirellulales</taxon>
        <taxon>Pirellulaceae</taxon>
        <taxon>Stieleria</taxon>
    </lineage>
</organism>